<evidence type="ECO:0000256" key="3">
    <source>
        <dbReference type="ARBA" id="ARBA00022833"/>
    </source>
</evidence>
<sequence>KSAKSKSIPNRHLHARISYLYQAASYFASQHIYGIASATQNEKQVNDKVSKHHSPKESLDTKKGNAHALPTHFNAHLLAVSRKSQSHLSPALKRSICRRCHAHLVPGATSSHRVANASRGGRKPWADVLVVRCALCGAEKRFPVGQERQAGKKER</sequence>
<reference evidence="6" key="1">
    <citation type="journal article" date="2020" name="Stud. Mycol.">
        <title>101 Dothideomycetes genomes: a test case for predicting lifestyles and emergence of pathogens.</title>
        <authorList>
            <person name="Haridas S."/>
            <person name="Albert R."/>
            <person name="Binder M."/>
            <person name="Bloem J."/>
            <person name="Labutti K."/>
            <person name="Salamov A."/>
            <person name="Andreopoulos B."/>
            <person name="Baker S."/>
            <person name="Barry K."/>
            <person name="Bills G."/>
            <person name="Bluhm B."/>
            <person name="Cannon C."/>
            <person name="Castanera R."/>
            <person name="Culley D."/>
            <person name="Daum C."/>
            <person name="Ezra D."/>
            <person name="Gonzalez J."/>
            <person name="Henrissat B."/>
            <person name="Kuo A."/>
            <person name="Liang C."/>
            <person name="Lipzen A."/>
            <person name="Lutzoni F."/>
            <person name="Magnuson J."/>
            <person name="Mondo S."/>
            <person name="Nolan M."/>
            <person name="Ohm R."/>
            <person name="Pangilinan J."/>
            <person name="Park H.-J."/>
            <person name="Ramirez L."/>
            <person name="Alfaro M."/>
            <person name="Sun H."/>
            <person name="Tritt A."/>
            <person name="Yoshinaga Y."/>
            <person name="Zwiers L.-H."/>
            <person name="Turgeon B."/>
            <person name="Goodwin S."/>
            <person name="Spatafora J."/>
            <person name="Crous P."/>
            <person name="Grigoriev I."/>
        </authorList>
    </citation>
    <scope>NUCLEOTIDE SEQUENCE</scope>
    <source>
        <strain evidence="6">ATCC 16933</strain>
    </source>
</reference>
<keyword evidence="3" id="KW-0862">Zinc</keyword>
<evidence type="ECO:0000256" key="5">
    <source>
        <dbReference type="SAM" id="MobiDB-lite"/>
    </source>
</evidence>
<dbReference type="PANTHER" id="PTHR14742:SF0">
    <property type="entry name" value="RIBONUCLEASE P PROTEIN SUBUNIT P21"/>
    <property type="match status" value="1"/>
</dbReference>
<evidence type="ECO:0000256" key="1">
    <source>
        <dbReference type="ARBA" id="ARBA00022694"/>
    </source>
</evidence>
<dbReference type="AlphaFoldDB" id="A0A6A6P282"/>
<dbReference type="Proteomes" id="UP000799766">
    <property type="component" value="Unassembled WGS sequence"/>
</dbReference>
<keyword evidence="7" id="KW-1185">Reference proteome</keyword>
<evidence type="ECO:0000313" key="7">
    <source>
        <dbReference type="Proteomes" id="UP000799766"/>
    </source>
</evidence>
<accession>A0A6A6P282</accession>
<dbReference type="InterPro" id="IPR007175">
    <property type="entry name" value="Rpr2/Snm1/Rpp21"/>
</dbReference>
<dbReference type="GO" id="GO:0008033">
    <property type="term" value="P:tRNA processing"/>
    <property type="evidence" value="ECO:0007669"/>
    <property type="project" value="UniProtKB-KW"/>
</dbReference>
<keyword evidence="2" id="KW-0479">Metal-binding</keyword>
<comment type="similarity">
    <text evidence="4">Belongs to the eukaryotic/archaeal RNase P protein component 4 family.</text>
</comment>
<dbReference type="Pfam" id="PF04032">
    <property type="entry name" value="Rpr2"/>
    <property type="match status" value="1"/>
</dbReference>
<dbReference type="OrthoDB" id="128536at2759"/>
<dbReference type="PANTHER" id="PTHR14742">
    <property type="entry name" value="RIBONUCLEASE P SUBUNIT P21"/>
    <property type="match status" value="1"/>
</dbReference>
<feature type="non-terminal residue" evidence="6">
    <location>
        <position position="1"/>
    </location>
</feature>
<evidence type="ECO:0000256" key="2">
    <source>
        <dbReference type="ARBA" id="ARBA00022723"/>
    </source>
</evidence>
<feature type="region of interest" description="Disordered" evidence="5">
    <location>
        <begin position="44"/>
        <end position="63"/>
    </location>
</feature>
<evidence type="ECO:0000256" key="4">
    <source>
        <dbReference type="ARBA" id="ARBA00038402"/>
    </source>
</evidence>
<name>A0A6A6P282_9PEZI</name>
<keyword evidence="1" id="KW-0819">tRNA processing</keyword>
<dbReference type="GO" id="GO:0005655">
    <property type="term" value="C:nucleolar ribonuclease P complex"/>
    <property type="evidence" value="ECO:0007669"/>
    <property type="project" value="TreeGrafter"/>
</dbReference>
<organism evidence="6 7">
    <name type="scientific">Lineolata rhizophorae</name>
    <dbReference type="NCBI Taxonomy" id="578093"/>
    <lineage>
        <taxon>Eukaryota</taxon>
        <taxon>Fungi</taxon>
        <taxon>Dikarya</taxon>
        <taxon>Ascomycota</taxon>
        <taxon>Pezizomycotina</taxon>
        <taxon>Dothideomycetes</taxon>
        <taxon>Dothideomycetes incertae sedis</taxon>
        <taxon>Lineolatales</taxon>
        <taxon>Lineolataceae</taxon>
        <taxon>Lineolata</taxon>
    </lineage>
</organism>
<evidence type="ECO:0000313" key="6">
    <source>
        <dbReference type="EMBL" id="KAF2458141.1"/>
    </source>
</evidence>
<feature type="non-terminal residue" evidence="6">
    <location>
        <position position="155"/>
    </location>
</feature>
<dbReference type="GO" id="GO:0046872">
    <property type="term" value="F:metal ion binding"/>
    <property type="evidence" value="ECO:0007669"/>
    <property type="project" value="UniProtKB-KW"/>
</dbReference>
<protein>
    <submittedName>
        <fullName evidence="6">RNAse P Rpr2/Rpp21/SNM1 subunit domain-containing protein</fullName>
    </submittedName>
</protein>
<proteinExistence type="inferred from homology"/>
<gene>
    <name evidence="6" type="ORF">BDY21DRAFT_271771</name>
</gene>
<dbReference type="EMBL" id="MU001678">
    <property type="protein sequence ID" value="KAF2458141.1"/>
    <property type="molecule type" value="Genomic_DNA"/>
</dbReference>
<dbReference type="Gene3D" id="6.20.50.20">
    <property type="match status" value="1"/>
</dbReference>